<evidence type="ECO:0000256" key="1">
    <source>
        <dbReference type="ARBA" id="ARBA00004496"/>
    </source>
</evidence>
<evidence type="ECO:0000256" key="9">
    <source>
        <dbReference type="PIRSR" id="PIRSR006230-1"/>
    </source>
</evidence>
<dbReference type="EMBL" id="ARZA01000097">
    <property type="protein sequence ID" value="EOD00955.1"/>
    <property type="molecule type" value="Genomic_DNA"/>
</dbReference>
<dbReference type="GO" id="GO:0005737">
    <property type="term" value="C:cytoplasm"/>
    <property type="evidence" value="ECO:0007669"/>
    <property type="project" value="UniProtKB-SubCell"/>
</dbReference>
<dbReference type="InterPro" id="IPR023179">
    <property type="entry name" value="GTP-bd_ortho_bundle_sf"/>
</dbReference>
<dbReference type="eggNOG" id="COG1161">
    <property type="taxonomic scope" value="Bacteria"/>
</dbReference>
<comment type="caution">
    <text evidence="11">The sequence shown here is derived from an EMBL/GenBank/DDBJ whole genome shotgun (WGS) entry which is preliminary data.</text>
</comment>
<dbReference type="PRINTS" id="PR00326">
    <property type="entry name" value="GTP1OBG"/>
</dbReference>
<keyword evidence="12" id="KW-1185">Reference proteome</keyword>
<organism evidence="11 12">
    <name type="scientific">Caldisalinibacter kiritimatiensis</name>
    <dbReference type="NCBI Taxonomy" id="1304284"/>
    <lineage>
        <taxon>Bacteria</taxon>
        <taxon>Bacillati</taxon>
        <taxon>Bacillota</taxon>
        <taxon>Tissierellia</taxon>
        <taxon>Tissierellales</taxon>
        <taxon>Thermohalobacteraceae</taxon>
        <taxon>Caldisalinibacter</taxon>
    </lineage>
</organism>
<accession>R1CF90</accession>
<feature type="domain" description="CP-type G" evidence="10">
    <location>
        <begin position="13"/>
        <end position="178"/>
    </location>
</feature>
<keyword evidence="6" id="KW-0694">RNA-binding</keyword>
<evidence type="ECO:0000256" key="6">
    <source>
        <dbReference type="ARBA" id="ARBA00022884"/>
    </source>
</evidence>
<gene>
    <name evidence="11" type="ORF">L21TH_0977</name>
</gene>
<keyword evidence="4 8" id="KW-0547">Nucleotide-binding</keyword>
<dbReference type="AlphaFoldDB" id="R1CF90"/>
<dbReference type="RefSeq" id="WP_006310803.1">
    <property type="nucleotide sequence ID" value="NZ_ARZA01000097.1"/>
</dbReference>
<evidence type="ECO:0000256" key="7">
    <source>
        <dbReference type="ARBA" id="ARBA00023134"/>
    </source>
</evidence>
<evidence type="ECO:0000256" key="5">
    <source>
        <dbReference type="ARBA" id="ARBA00022801"/>
    </source>
</evidence>
<dbReference type="GO" id="GO:0005525">
    <property type="term" value="F:GTP binding"/>
    <property type="evidence" value="ECO:0007669"/>
    <property type="project" value="UniProtKB-KW"/>
</dbReference>
<evidence type="ECO:0000313" key="11">
    <source>
        <dbReference type="EMBL" id="EOD00955.1"/>
    </source>
</evidence>
<dbReference type="Pfam" id="PF01926">
    <property type="entry name" value="MMR_HSR1"/>
    <property type="match status" value="1"/>
</dbReference>
<dbReference type="Proteomes" id="UP000013378">
    <property type="component" value="Unassembled WGS sequence"/>
</dbReference>
<dbReference type="Gene3D" id="3.40.50.300">
    <property type="entry name" value="P-loop containing nucleotide triphosphate hydrolases"/>
    <property type="match status" value="1"/>
</dbReference>
<sequence length="283" mass="31744">MNINWFPGHMKKTKELVKKNLKLVDVVFELLDARIPLSSKNPDIDVLVGNKPRIVVLNKQDLSSDEANKQWIKYYEKKGIKAVLVDAAKGKGTEKIISITKDMIKNKMERLKEKGIKNKPIRAMIVGVPNVGKSTLINSLAGSKSAKTGNRPGVTKGKQWIKLRGNLELLDTPGILWPKFEDEKVGLNLAFTGAIKDEIIDVETLALRLVEKLQEIAPLPLKERYSVEVEDRKPIDVLDDIALKRGCIIKGGEIDYTRVARLILDEFRNGKIGSITLEYPDNI</sequence>
<evidence type="ECO:0000313" key="12">
    <source>
        <dbReference type="Proteomes" id="UP000013378"/>
    </source>
</evidence>
<keyword evidence="3 8" id="KW-0963">Cytoplasm</keyword>
<dbReference type="InterPro" id="IPR006073">
    <property type="entry name" value="GTP-bd"/>
</dbReference>
<dbReference type="NCBIfam" id="TIGR03596">
    <property type="entry name" value="GTPase_YlqF"/>
    <property type="match status" value="1"/>
</dbReference>
<evidence type="ECO:0000256" key="2">
    <source>
        <dbReference type="ARBA" id="ARBA00014898"/>
    </source>
</evidence>
<dbReference type="InterPro" id="IPR030378">
    <property type="entry name" value="G_CP_dom"/>
</dbReference>
<dbReference type="FunFam" id="1.10.1580.10:FF:000003">
    <property type="entry name" value="Ribosome biogenesis GTPase A"/>
    <property type="match status" value="1"/>
</dbReference>
<reference evidence="11 12" key="1">
    <citation type="journal article" date="2015" name="Geomicrobiol. J.">
        <title>Caldisalinibacter kiritimatiensis gen. nov., sp. nov., a moderately thermohalophilic thiosulfate-reducing bacterium from a hypersaline microbial mat.</title>
        <authorList>
            <person name="Ben Hania W."/>
            <person name="Joseph M."/>
            <person name="Fiebig A."/>
            <person name="Bunk B."/>
            <person name="Klenk H.-P."/>
            <person name="Fardeau M.-L."/>
            <person name="Spring S."/>
        </authorList>
    </citation>
    <scope>NUCLEOTIDE SEQUENCE [LARGE SCALE GENOMIC DNA]</scope>
    <source>
        <strain evidence="11 12">L21-TH-D2</strain>
    </source>
</reference>
<feature type="binding site" evidence="9">
    <location>
        <position position="174"/>
    </location>
    <ligand>
        <name>GTP</name>
        <dbReference type="ChEBI" id="CHEBI:37565"/>
    </ligand>
</feature>
<keyword evidence="7 8" id="KW-0342">GTP-binding</keyword>
<dbReference type="InterPro" id="IPR016478">
    <property type="entry name" value="GTPase_MTG1"/>
</dbReference>
<dbReference type="PATRIC" id="fig|1304284.3.peg.959"/>
<dbReference type="InterPro" id="IPR019991">
    <property type="entry name" value="GTP-bd_ribosome_bgen"/>
</dbReference>
<dbReference type="PROSITE" id="PS51721">
    <property type="entry name" value="G_CP"/>
    <property type="match status" value="1"/>
</dbReference>
<keyword evidence="5" id="KW-0378">Hydrolase</keyword>
<dbReference type="CDD" id="cd01856">
    <property type="entry name" value="YlqF"/>
    <property type="match status" value="1"/>
</dbReference>
<evidence type="ECO:0000256" key="3">
    <source>
        <dbReference type="ARBA" id="ARBA00022490"/>
    </source>
</evidence>
<dbReference type="Gene3D" id="1.10.1580.10">
    <property type="match status" value="1"/>
</dbReference>
<comment type="similarity">
    <text evidence="8">Belongs to the TRAFAC class YlqF/YawG GTPase family. MTG1 subfamily.</text>
</comment>
<name>R1CF90_9FIRM</name>
<comment type="subcellular location">
    <subcellularLocation>
        <location evidence="1 8">Cytoplasm</location>
    </subcellularLocation>
</comment>
<evidence type="ECO:0000256" key="4">
    <source>
        <dbReference type="ARBA" id="ARBA00022741"/>
    </source>
</evidence>
<feature type="binding site" evidence="9">
    <location>
        <begin position="130"/>
        <end position="135"/>
    </location>
    <ligand>
        <name>GTP</name>
        <dbReference type="ChEBI" id="CHEBI:37565"/>
    </ligand>
</feature>
<dbReference type="PANTHER" id="PTHR45782:SF4">
    <property type="entry name" value="MITOCHONDRIAL RIBOSOME-ASSOCIATED GTPASE 1"/>
    <property type="match status" value="1"/>
</dbReference>
<dbReference type="SUPFAM" id="SSF52540">
    <property type="entry name" value="P-loop containing nucleoside triphosphate hydrolases"/>
    <property type="match status" value="1"/>
</dbReference>
<evidence type="ECO:0000259" key="10">
    <source>
        <dbReference type="PROSITE" id="PS51721"/>
    </source>
</evidence>
<dbReference type="GO" id="GO:0003723">
    <property type="term" value="F:RNA binding"/>
    <property type="evidence" value="ECO:0007669"/>
    <property type="project" value="UniProtKB-KW"/>
</dbReference>
<feature type="binding site" evidence="9">
    <location>
        <begin position="58"/>
        <end position="61"/>
    </location>
    <ligand>
        <name>GTP</name>
        <dbReference type="ChEBI" id="CHEBI:37565"/>
    </ligand>
</feature>
<dbReference type="OrthoDB" id="9779790at2"/>
<dbReference type="InterPro" id="IPR027417">
    <property type="entry name" value="P-loop_NTPase"/>
</dbReference>
<dbReference type="STRING" id="1304284.L21TH_0977"/>
<protein>
    <recommendedName>
        <fullName evidence="2 8">Ribosome biogenesis GTPase A</fullName>
    </recommendedName>
</protein>
<dbReference type="PIRSF" id="PIRSF006230">
    <property type="entry name" value="MG442"/>
    <property type="match status" value="1"/>
</dbReference>
<comment type="function">
    <text evidence="8">Required for a late step of 50S ribosomal subunit assembly. Has GTPase activity.</text>
</comment>
<dbReference type="PANTHER" id="PTHR45782">
    <property type="entry name" value="MITOCHONDRIAL RIBOSOME-ASSOCIATED GTPASE 1"/>
    <property type="match status" value="1"/>
</dbReference>
<evidence type="ECO:0000256" key="8">
    <source>
        <dbReference type="PIRNR" id="PIRNR006230"/>
    </source>
</evidence>
<dbReference type="FunFam" id="3.40.50.300:FF:000590">
    <property type="entry name" value="Ribosome biogenesis GTPase A"/>
    <property type="match status" value="1"/>
</dbReference>
<proteinExistence type="inferred from homology"/>
<dbReference type="GO" id="GO:0006412">
    <property type="term" value="P:translation"/>
    <property type="evidence" value="ECO:0007669"/>
    <property type="project" value="TreeGrafter"/>
</dbReference>
<dbReference type="GO" id="GO:0003924">
    <property type="term" value="F:GTPase activity"/>
    <property type="evidence" value="ECO:0007669"/>
    <property type="project" value="TreeGrafter"/>
</dbReference>